<reference evidence="1 2" key="1">
    <citation type="journal article" date="2014" name="Nat. Commun.">
        <title>Molecular traces of alternative social organization in a termite genome.</title>
        <authorList>
            <person name="Terrapon N."/>
            <person name="Li C."/>
            <person name="Robertson H.M."/>
            <person name="Ji L."/>
            <person name="Meng X."/>
            <person name="Booth W."/>
            <person name="Chen Z."/>
            <person name="Childers C.P."/>
            <person name="Glastad K.M."/>
            <person name="Gokhale K."/>
            <person name="Gowin J."/>
            <person name="Gronenberg W."/>
            <person name="Hermansen R.A."/>
            <person name="Hu H."/>
            <person name="Hunt B.G."/>
            <person name="Huylmans A.K."/>
            <person name="Khalil S.M."/>
            <person name="Mitchell R.D."/>
            <person name="Munoz-Torres M.C."/>
            <person name="Mustard J.A."/>
            <person name="Pan H."/>
            <person name="Reese J.T."/>
            <person name="Scharf M.E."/>
            <person name="Sun F."/>
            <person name="Vogel H."/>
            <person name="Xiao J."/>
            <person name="Yang W."/>
            <person name="Yang Z."/>
            <person name="Yang Z."/>
            <person name="Zhou J."/>
            <person name="Zhu J."/>
            <person name="Brent C.S."/>
            <person name="Elsik C.G."/>
            <person name="Goodisman M.A."/>
            <person name="Liberles D.A."/>
            <person name="Roe R.M."/>
            <person name="Vargo E.L."/>
            <person name="Vilcinskas A."/>
            <person name="Wang J."/>
            <person name="Bornberg-Bauer E."/>
            <person name="Korb J."/>
            <person name="Zhang G."/>
            <person name="Liebig J."/>
        </authorList>
    </citation>
    <scope>NUCLEOTIDE SEQUENCE [LARGE SCALE GENOMIC DNA]</scope>
    <source>
        <tissue evidence="1">Whole organism</tissue>
    </source>
</reference>
<protein>
    <submittedName>
        <fullName evidence="1">Uncharacterized protein</fullName>
    </submittedName>
</protein>
<keyword evidence="2" id="KW-1185">Reference proteome</keyword>
<evidence type="ECO:0000313" key="1">
    <source>
        <dbReference type="EMBL" id="KDR23629.1"/>
    </source>
</evidence>
<dbReference type="Proteomes" id="UP000027135">
    <property type="component" value="Unassembled WGS sequence"/>
</dbReference>
<dbReference type="EMBL" id="KK852455">
    <property type="protein sequence ID" value="KDR23629.1"/>
    <property type="molecule type" value="Genomic_DNA"/>
</dbReference>
<proteinExistence type="predicted"/>
<organism evidence="1 2">
    <name type="scientific">Zootermopsis nevadensis</name>
    <name type="common">Dampwood termite</name>
    <dbReference type="NCBI Taxonomy" id="136037"/>
    <lineage>
        <taxon>Eukaryota</taxon>
        <taxon>Metazoa</taxon>
        <taxon>Ecdysozoa</taxon>
        <taxon>Arthropoda</taxon>
        <taxon>Hexapoda</taxon>
        <taxon>Insecta</taxon>
        <taxon>Pterygota</taxon>
        <taxon>Neoptera</taxon>
        <taxon>Polyneoptera</taxon>
        <taxon>Dictyoptera</taxon>
        <taxon>Blattodea</taxon>
        <taxon>Blattoidea</taxon>
        <taxon>Termitoidae</taxon>
        <taxon>Termopsidae</taxon>
        <taxon>Zootermopsis</taxon>
    </lineage>
</organism>
<dbReference type="InParanoid" id="A0A067RUW9"/>
<dbReference type="AlphaFoldDB" id="A0A067RUW9"/>
<gene>
    <name evidence="1" type="ORF">L798_11545</name>
</gene>
<evidence type="ECO:0000313" key="2">
    <source>
        <dbReference type="Proteomes" id="UP000027135"/>
    </source>
</evidence>
<name>A0A067RUW9_ZOONE</name>
<accession>A0A067RUW9</accession>
<sequence length="136" mass="15818">MPDKLYTSFCVAMGYSNVTNVFRLQILYYECEMFRHPLSGKGTPPRLCRQVKLPMCIFVSSRNKHELHTQDSFLKKPVSKFSSFHRNRRFHNIPSQINPIYTLHPCLSKTHFNIILSSMPGRPSCLLPLGFPIKIF</sequence>